<evidence type="ECO:0000256" key="1">
    <source>
        <dbReference type="SAM" id="Phobius"/>
    </source>
</evidence>
<keyword evidence="3" id="KW-1185">Reference proteome</keyword>
<keyword evidence="1" id="KW-0472">Membrane</keyword>
<name>A0A2K8Z546_9BACT</name>
<feature type="transmembrane region" description="Helical" evidence="1">
    <location>
        <begin position="7"/>
        <end position="29"/>
    </location>
</feature>
<evidence type="ECO:0000313" key="3">
    <source>
        <dbReference type="Proteomes" id="UP000232883"/>
    </source>
</evidence>
<protein>
    <submittedName>
        <fullName evidence="2">Uncharacterized protein</fullName>
    </submittedName>
</protein>
<dbReference type="AlphaFoldDB" id="A0A2K8Z546"/>
<keyword evidence="1" id="KW-0812">Transmembrane</keyword>
<dbReference type="EMBL" id="CP025096">
    <property type="protein sequence ID" value="AUD04980.1"/>
    <property type="molecule type" value="Genomic_DNA"/>
</dbReference>
<organism evidence="2 3">
    <name type="scientific">Spirosoma pollinicola</name>
    <dbReference type="NCBI Taxonomy" id="2057025"/>
    <lineage>
        <taxon>Bacteria</taxon>
        <taxon>Pseudomonadati</taxon>
        <taxon>Bacteroidota</taxon>
        <taxon>Cytophagia</taxon>
        <taxon>Cytophagales</taxon>
        <taxon>Cytophagaceae</taxon>
        <taxon>Spirosoma</taxon>
    </lineage>
</organism>
<feature type="transmembrane region" description="Helical" evidence="1">
    <location>
        <begin position="41"/>
        <end position="66"/>
    </location>
</feature>
<sequence>MNTVKRFMGVVWLGLAALAGYFGLTSLGLPKLASGKTDDLVFGLIIVIVLMPLIVGGLIRFGLYALQGEYDD</sequence>
<gene>
    <name evidence="2" type="ORF">CWM47_25900</name>
</gene>
<dbReference type="Proteomes" id="UP000232883">
    <property type="component" value="Chromosome"/>
</dbReference>
<reference evidence="2 3" key="1">
    <citation type="submission" date="2017-11" db="EMBL/GenBank/DDBJ databases">
        <title>Taxonomic description and genome sequences of Spirosoma HA7 sp. nov., isolated from pollen microhabitat of Corylus avellana.</title>
        <authorList>
            <person name="Ambika Manirajan B."/>
            <person name="Suarez C."/>
            <person name="Ratering S."/>
            <person name="Geissler-Plaum R."/>
            <person name="Cardinale M."/>
            <person name="Sylvia S."/>
        </authorList>
    </citation>
    <scope>NUCLEOTIDE SEQUENCE [LARGE SCALE GENOMIC DNA]</scope>
    <source>
        <strain evidence="2 3">HA7</strain>
    </source>
</reference>
<dbReference type="RefSeq" id="WP_100991329.1">
    <property type="nucleotide sequence ID" value="NZ_CP025096.1"/>
</dbReference>
<proteinExistence type="predicted"/>
<dbReference type="Pfam" id="PF20664">
    <property type="entry name" value="DUF6814"/>
    <property type="match status" value="1"/>
</dbReference>
<accession>A0A2K8Z546</accession>
<keyword evidence="1" id="KW-1133">Transmembrane helix</keyword>
<evidence type="ECO:0000313" key="2">
    <source>
        <dbReference type="EMBL" id="AUD04980.1"/>
    </source>
</evidence>
<dbReference type="InterPro" id="IPR049211">
    <property type="entry name" value="DUF6814"/>
</dbReference>
<dbReference type="KEGG" id="spir:CWM47_25900"/>